<reference evidence="1" key="1">
    <citation type="submission" date="2018-11" db="EMBL/GenBank/DDBJ databases">
        <authorList>
            <consortium name="Pathogen Informatics"/>
        </authorList>
    </citation>
    <scope>NUCLEOTIDE SEQUENCE</scope>
</reference>
<organism evidence="1 2">
    <name type="scientific">Protopolystoma xenopodis</name>
    <dbReference type="NCBI Taxonomy" id="117903"/>
    <lineage>
        <taxon>Eukaryota</taxon>
        <taxon>Metazoa</taxon>
        <taxon>Spiralia</taxon>
        <taxon>Lophotrochozoa</taxon>
        <taxon>Platyhelminthes</taxon>
        <taxon>Monogenea</taxon>
        <taxon>Polyopisthocotylea</taxon>
        <taxon>Polystomatidea</taxon>
        <taxon>Polystomatidae</taxon>
        <taxon>Protopolystoma</taxon>
    </lineage>
</organism>
<proteinExistence type="predicted"/>
<protein>
    <submittedName>
        <fullName evidence="1">Uncharacterized protein</fullName>
    </submittedName>
</protein>
<gene>
    <name evidence="1" type="ORF">PXEA_LOCUS19048</name>
</gene>
<comment type="caution">
    <text evidence="1">The sequence shown here is derived from an EMBL/GenBank/DDBJ whole genome shotgun (WGS) entry which is preliminary data.</text>
</comment>
<dbReference type="AlphaFoldDB" id="A0A448X1N0"/>
<accession>A0A448X1N0</accession>
<evidence type="ECO:0000313" key="2">
    <source>
        <dbReference type="Proteomes" id="UP000784294"/>
    </source>
</evidence>
<name>A0A448X1N0_9PLAT</name>
<keyword evidence="2" id="KW-1185">Reference proteome</keyword>
<dbReference type="EMBL" id="CAAALY010075104">
    <property type="protein sequence ID" value="VEL25608.1"/>
    <property type="molecule type" value="Genomic_DNA"/>
</dbReference>
<evidence type="ECO:0000313" key="1">
    <source>
        <dbReference type="EMBL" id="VEL25608.1"/>
    </source>
</evidence>
<sequence>MKTPFGDDAYRWNPSFQQLRLILRIIRRLVTSDTVCALHLASPPTATESAQPVSDNFDVQRALVELRTDAASRSFGSVVRIIDEIFSTVAFASLAISEKPVSPQKDAYYRRQQKTLDNPAGGEKLNHHFKLLTPKNS</sequence>
<dbReference type="Proteomes" id="UP000784294">
    <property type="component" value="Unassembled WGS sequence"/>
</dbReference>